<dbReference type="EMBL" id="MKEK01000001">
    <property type="protein sequence ID" value="OEY69651.1"/>
    <property type="molecule type" value="Genomic_DNA"/>
</dbReference>
<dbReference type="AlphaFoldDB" id="A0A1E7Q6C3"/>
<evidence type="ECO:0000313" key="2">
    <source>
        <dbReference type="Proteomes" id="UP000242258"/>
    </source>
</evidence>
<organism evidence="1 2">
    <name type="scientific">Rheinheimera salexigens</name>
    <dbReference type="NCBI Taxonomy" id="1628148"/>
    <lineage>
        <taxon>Bacteria</taxon>
        <taxon>Pseudomonadati</taxon>
        <taxon>Pseudomonadota</taxon>
        <taxon>Gammaproteobacteria</taxon>
        <taxon>Chromatiales</taxon>
        <taxon>Chromatiaceae</taxon>
        <taxon>Rheinheimera</taxon>
    </lineage>
</organism>
<evidence type="ECO:0000313" key="1">
    <source>
        <dbReference type="EMBL" id="OEY69651.1"/>
    </source>
</evidence>
<name>A0A1E7Q6C3_9GAMM</name>
<comment type="caution">
    <text evidence="1">The sequence shown here is derived from an EMBL/GenBank/DDBJ whole genome shotgun (WGS) entry which is preliminary data.</text>
</comment>
<protein>
    <submittedName>
        <fullName evidence="1">Uncharacterized protein</fullName>
    </submittedName>
</protein>
<dbReference type="RefSeq" id="WP_070049221.1">
    <property type="nucleotide sequence ID" value="NZ_CBCSDO010000004.1"/>
</dbReference>
<sequence>MKRSENKTLYKSLSTTQKYENIVQVVEPIAQEAMAKKLVSFTVTVDSVVATATLIVDDSHKHLSLHWGDDLVEVINLAKLRHSSPQAGGQQEPNTLKFQHVYRPPLDYGRKIIIAVTTDSEGKKSYDTVVVEVVQRYKLSFYSIILEFPDHLDSSFESFSEVEARMIASQGGTIFFSNNWKDDVLTAPQIITGKPIQWRLNQSNFAREMSYSDEPICIGLTLEEHDGLGEDGGVLNTIWEIVSAPFRLLQYIPLPPIEFDTSTVVNKTGIPLKIHPKTSLSSSSATAVFKIPNNEGKIYATFYYDLNLIVPLDSKLERVMSLT</sequence>
<gene>
    <name evidence="1" type="ORF">BI198_08840</name>
</gene>
<reference evidence="2" key="1">
    <citation type="submission" date="2016-09" db="EMBL/GenBank/DDBJ databases">
        <authorList>
            <person name="Wan X."/>
            <person name="Hou S."/>
        </authorList>
    </citation>
    <scope>NUCLEOTIDE SEQUENCE [LARGE SCALE GENOMIC DNA]</scope>
    <source>
        <strain evidence="2">KH87</strain>
    </source>
</reference>
<keyword evidence="2" id="KW-1185">Reference proteome</keyword>
<proteinExistence type="predicted"/>
<dbReference type="Proteomes" id="UP000242258">
    <property type="component" value="Unassembled WGS sequence"/>
</dbReference>
<dbReference type="STRING" id="1628148.BI198_08840"/>
<accession>A0A1E7Q6C3</accession>